<sequence>MSQDEVIRAFQRENQEVKEFNKQAMIQLNQLTEIIQKMICQQVHLQHQPPPAIPSPLPTQPLPNPKGGLNAISDKPESEKEIEDTDNKEAEQQVYELLVEITGSKTEEDEDIGEILDFCEEFDSDYKEKEFGKEEHEDEWGKEVEAQNDKGEIFFINTVSDKREDEEELPIKCEDPGPCLVTCKIKGFDIPGCLCNPGASAGVIEDVMVKIGKLVIPMDFHVIKPAPGERGHPQVLLGRPFLKTSGFKLTYDDDIFTFSSGETTETFQITPTPKKKNHRLREDDRKMRGKESTQIGMIEALIRELLKKMKEEEGLGKKEKEKEPEERCRAEQRN</sequence>
<evidence type="ECO:0000256" key="1">
    <source>
        <dbReference type="SAM" id="MobiDB-lite"/>
    </source>
</evidence>
<feature type="compositionally biased region" description="Basic and acidic residues" evidence="1">
    <location>
        <begin position="280"/>
        <end position="291"/>
    </location>
</feature>
<dbReference type="EMBL" id="JASCZI010272540">
    <property type="protein sequence ID" value="MED6222671.1"/>
    <property type="molecule type" value="Genomic_DNA"/>
</dbReference>
<feature type="region of interest" description="Disordered" evidence="1">
    <location>
        <begin position="60"/>
        <end position="89"/>
    </location>
</feature>
<dbReference type="PANTHER" id="PTHR33067">
    <property type="entry name" value="RNA-DIRECTED DNA POLYMERASE-RELATED"/>
    <property type="match status" value="1"/>
</dbReference>
<feature type="region of interest" description="Disordered" evidence="1">
    <location>
        <begin position="312"/>
        <end position="334"/>
    </location>
</feature>
<proteinExistence type="predicted"/>
<evidence type="ECO:0000313" key="3">
    <source>
        <dbReference type="Proteomes" id="UP001341840"/>
    </source>
</evidence>
<feature type="region of interest" description="Disordered" evidence="1">
    <location>
        <begin position="267"/>
        <end position="291"/>
    </location>
</feature>
<dbReference type="InterPro" id="IPR021109">
    <property type="entry name" value="Peptidase_aspartic_dom_sf"/>
</dbReference>
<comment type="caution">
    <text evidence="2">The sequence shown here is derived from an EMBL/GenBank/DDBJ whole genome shotgun (WGS) entry which is preliminary data.</text>
</comment>
<reference evidence="2 3" key="1">
    <citation type="journal article" date="2023" name="Plants (Basel)">
        <title>Bridging the Gap: Combining Genomics and Transcriptomics Approaches to Understand Stylosanthes scabra, an Orphan Legume from the Brazilian Caatinga.</title>
        <authorList>
            <person name="Ferreira-Neto J.R.C."/>
            <person name="da Silva M.D."/>
            <person name="Binneck E."/>
            <person name="de Melo N.F."/>
            <person name="da Silva R.H."/>
            <person name="de Melo A.L.T.M."/>
            <person name="Pandolfi V."/>
            <person name="Bustamante F.O."/>
            <person name="Brasileiro-Vidal A.C."/>
            <person name="Benko-Iseppon A.M."/>
        </authorList>
    </citation>
    <scope>NUCLEOTIDE SEQUENCE [LARGE SCALE GENOMIC DNA]</scope>
    <source>
        <tissue evidence="2">Leaves</tissue>
    </source>
</reference>
<keyword evidence="3" id="KW-1185">Reference proteome</keyword>
<protein>
    <submittedName>
        <fullName evidence="2">Uncharacterized protein</fullName>
    </submittedName>
</protein>
<dbReference type="Gene3D" id="2.40.70.10">
    <property type="entry name" value="Acid Proteases"/>
    <property type="match status" value="1"/>
</dbReference>
<feature type="compositionally biased region" description="Basic and acidic residues" evidence="1">
    <location>
        <begin position="74"/>
        <end position="89"/>
    </location>
</feature>
<gene>
    <name evidence="2" type="ORF">PIB30_066517</name>
</gene>
<dbReference type="PANTHER" id="PTHR33067:SF9">
    <property type="entry name" value="RNA-DIRECTED DNA POLYMERASE"/>
    <property type="match status" value="1"/>
</dbReference>
<dbReference type="Proteomes" id="UP001341840">
    <property type="component" value="Unassembled WGS sequence"/>
</dbReference>
<accession>A0ABU6ZL55</accession>
<organism evidence="2 3">
    <name type="scientific">Stylosanthes scabra</name>
    <dbReference type="NCBI Taxonomy" id="79078"/>
    <lineage>
        <taxon>Eukaryota</taxon>
        <taxon>Viridiplantae</taxon>
        <taxon>Streptophyta</taxon>
        <taxon>Embryophyta</taxon>
        <taxon>Tracheophyta</taxon>
        <taxon>Spermatophyta</taxon>
        <taxon>Magnoliopsida</taxon>
        <taxon>eudicotyledons</taxon>
        <taxon>Gunneridae</taxon>
        <taxon>Pentapetalae</taxon>
        <taxon>rosids</taxon>
        <taxon>fabids</taxon>
        <taxon>Fabales</taxon>
        <taxon>Fabaceae</taxon>
        <taxon>Papilionoideae</taxon>
        <taxon>50 kb inversion clade</taxon>
        <taxon>dalbergioids sensu lato</taxon>
        <taxon>Dalbergieae</taxon>
        <taxon>Pterocarpus clade</taxon>
        <taxon>Stylosanthes</taxon>
    </lineage>
</organism>
<evidence type="ECO:0000313" key="2">
    <source>
        <dbReference type="EMBL" id="MED6222671.1"/>
    </source>
</evidence>
<name>A0ABU6ZL55_9FABA</name>